<gene>
    <name evidence="1" type="ORF">WOB96_06600</name>
</gene>
<dbReference type="EMBL" id="JBBPCO010000005">
    <property type="protein sequence ID" value="MEK8089434.1"/>
    <property type="molecule type" value="Genomic_DNA"/>
</dbReference>
<dbReference type="Proteomes" id="UP001446205">
    <property type="component" value="Unassembled WGS sequence"/>
</dbReference>
<dbReference type="RefSeq" id="WP_341370493.1">
    <property type="nucleotide sequence ID" value="NZ_JBBPCO010000005.1"/>
</dbReference>
<keyword evidence="2" id="KW-1185">Reference proteome</keyword>
<evidence type="ECO:0000313" key="2">
    <source>
        <dbReference type="Proteomes" id="UP001446205"/>
    </source>
</evidence>
<sequence length="146" mass="16314">MPFDAQAVNQLVNPPADWQAGIHTQWLHLQDLAVWGDLKSSQIGLLPKLRKRVLDLGEKLRSVCNDRGWIPHPREQIKNALGSSLNLLDSLSKLEESATALEGGADLEIFQNALRALRKAIDQTLIPRDSQLAALLDSQYQEEDEN</sequence>
<protein>
    <submittedName>
        <fullName evidence="1">Uncharacterized protein</fullName>
    </submittedName>
</protein>
<comment type="caution">
    <text evidence="1">The sequence shown here is derived from an EMBL/GenBank/DDBJ whole genome shotgun (WGS) entry which is preliminary data.</text>
</comment>
<accession>A0ABU9D7D4</accession>
<name>A0ABU9D7D4_9PROT</name>
<evidence type="ECO:0000313" key="1">
    <source>
        <dbReference type="EMBL" id="MEK8089434.1"/>
    </source>
</evidence>
<organism evidence="1 2">
    <name type="scientific">Thermithiobacillus plumbiphilus</name>
    <dbReference type="NCBI Taxonomy" id="1729899"/>
    <lineage>
        <taxon>Bacteria</taxon>
        <taxon>Pseudomonadati</taxon>
        <taxon>Pseudomonadota</taxon>
        <taxon>Acidithiobacillia</taxon>
        <taxon>Acidithiobacillales</taxon>
        <taxon>Thermithiobacillaceae</taxon>
        <taxon>Thermithiobacillus</taxon>
    </lineage>
</organism>
<reference evidence="1 2" key="1">
    <citation type="submission" date="2024-04" db="EMBL/GenBank/DDBJ databases">
        <authorList>
            <person name="Abashina T."/>
            <person name="Shaikin A."/>
        </authorList>
    </citation>
    <scope>NUCLEOTIDE SEQUENCE [LARGE SCALE GENOMIC DNA]</scope>
    <source>
        <strain evidence="1 2">AAFK</strain>
    </source>
</reference>
<proteinExistence type="predicted"/>